<reference evidence="1 2" key="1">
    <citation type="submission" date="2015-11" db="EMBL/GenBank/DDBJ databases">
        <title>Genomic analysis of 38 Legionella species identifies large and diverse effector repertoires.</title>
        <authorList>
            <person name="Burstein D."/>
            <person name="Amaro F."/>
            <person name="Zusman T."/>
            <person name="Lifshitz Z."/>
            <person name="Cohen O."/>
            <person name="Gilbert J.A."/>
            <person name="Pupko T."/>
            <person name="Shuman H.A."/>
            <person name="Segal G."/>
        </authorList>
    </citation>
    <scope>NUCLEOTIDE SEQUENCE [LARGE SCALE GENOMIC DNA]</scope>
    <source>
        <strain evidence="1 2">Bercovier 4</strain>
    </source>
</reference>
<dbReference type="STRING" id="454.Lisr_2283"/>
<name>A0A0W0V4B7_9GAMM</name>
<evidence type="ECO:0000313" key="1">
    <source>
        <dbReference type="EMBL" id="KTD14938.1"/>
    </source>
</evidence>
<dbReference type="PATRIC" id="fig|454.4.peg.2500"/>
<gene>
    <name evidence="1" type="ORF">Lisr_2283</name>
</gene>
<organism evidence="1 2">
    <name type="scientific">Legionella israelensis</name>
    <dbReference type="NCBI Taxonomy" id="454"/>
    <lineage>
        <taxon>Bacteria</taxon>
        <taxon>Pseudomonadati</taxon>
        <taxon>Pseudomonadota</taxon>
        <taxon>Gammaproteobacteria</taxon>
        <taxon>Legionellales</taxon>
        <taxon>Legionellaceae</taxon>
        <taxon>Legionella</taxon>
    </lineage>
</organism>
<accession>A0A0W0V4B7</accession>
<dbReference type="OrthoDB" id="3034735at2"/>
<dbReference type="RefSeq" id="WP_065236019.1">
    <property type="nucleotide sequence ID" value="NZ_CAAAJA010000034.1"/>
</dbReference>
<evidence type="ECO:0008006" key="3">
    <source>
        <dbReference type="Google" id="ProtNLM"/>
    </source>
</evidence>
<sequence length="239" mass="28434">MNKKALIIVSLNIDSEKEAEFNDFYHHVYIPKLMDLVPEIESAKRYEEHNVDGTLRYYNKQFLTIYQCASENMAKQALQAIQTRSGREQEKSEWNTWQSKYLHGIQEACIYTQRYEHPRRTWDGIFGGRPFFMVSVEVTPEKSTSFNDWYEQIYLPKNLADVPTWAACRRYSSYDRSPVRDFTIYEAWDLTGLQESLELMRSYSRLKENASWKQWDSGENPAITWEDATSFKPIFNYPY</sequence>
<dbReference type="AlphaFoldDB" id="A0A0W0V4B7"/>
<keyword evidence="2" id="KW-1185">Reference proteome</keyword>
<protein>
    <recommendedName>
        <fullName evidence="3">EthD domain-containing protein</fullName>
    </recommendedName>
</protein>
<dbReference type="Proteomes" id="UP000054761">
    <property type="component" value="Unassembled WGS sequence"/>
</dbReference>
<evidence type="ECO:0000313" key="2">
    <source>
        <dbReference type="Proteomes" id="UP000054761"/>
    </source>
</evidence>
<proteinExistence type="predicted"/>
<comment type="caution">
    <text evidence="1">The sequence shown here is derived from an EMBL/GenBank/DDBJ whole genome shotgun (WGS) entry which is preliminary data.</text>
</comment>
<dbReference type="EMBL" id="LNYH01000147">
    <property type="protein sequence ID" value="KTD14938.1"/>
    <property type="molecule type" value="Genomic_DNA"/>
</dbReference>